<sequence>MNELQSILNSKLSPLMIFILVLIVVVFYYFHKPITTWLTSLIKSKDKPQEIKSLKSHDIFTTLERVKQEALFLKFYSHGKYDETKSRMCGDFVKFKSSICSDKFEEFLDHDFTKISSDELKHLILSSLWNMHSVYVREIKNHWLDKGISKSDVDYVIELFEAFRHGVVMGFQHRVESIFSCEHYDNHFKKILACYNIFAFGIDLLPKDLQDTFESVNGKFANIKYN</sequence>
<evidence type="ECO:0000313" key="2">
    <source>
        <dbReference type="EMBL" id="CAB4152888.1"/>
    </source>
</evidence>
<reference evidence="2" key="1">
    <citation type="submission" date="2020-04" db="EMBL/GenBank/DDBJ databases">
        <authorList>
            <person name="Chiriac C."/>
            <person name="Salcher M."/>
            <person name="Ghai R."/>
            <person name="Kavagutti S V."/>
        </authorList>
    </citation>
    <scope>NUCLEOTIDE SEQUENCE</scope>
</reference>
<keyword evidence="1" id="KW-1133">Transmembrane helix</keyword>
<keyword evidence="1" id="KW-0812">Transmembrane</keyword>
<proteinExistence type="predicted"/>
<organism evidence="2">
    <name type="scientific">uncultured Caudovirales phage</name>
    <dbReference type="NCBI Taxonomy" id="2100421"/>
    <lineage>
        <taxon>Viruses</taxon>
        <taxon>Duplodnaviria</taxon>
        <taxon>Heunggongvirae</taxon>
        <taxon>Uroviricota</taxon>
        <taxon>Caudoviricetes</taxon>
        <taxon>Peduoviridae</taxon>
        <taxon>Maltschvirus</taxon>
        <taxon>Maltschvirus maltsch</taxon>
    </lineage>
</organism>
<feature type="transmembrane region" description="Helical" evidence="1">
    <location>
        <begin position="12"/>
        <end position="30"/>
    </location>
</feature>
<protein>
    <submittedName>
        <fullName evidence="2">Uncharacterized protein</fullName>
    </submittedName>
</protein>
<name>A0A6J5N2B4_9CAUD</name>
<gene>
    <name evidence="2" type="ORF">UFOVP618_32</name>
</gene>
<evidence type="ECO:0000256" key="1">
    <source>
        <dbReference type="SAM" id="Phobius"/>
    </source>
</evidence>
<dbReference type="EMBL" id="LR796587">
    <property type="protein sequence ID" value="CAB4152888.1"/>
    <property type="molecule type" value="Genomic_DNA"/>
</dbReference>
<keyword evidence="1" id="KW-0472">Membrane</keyword>
<accession>A0A6J5N2B4</accession>